<evidence type="ECO:0000256" key="5">
    <source>
        <dbReference type="SAM" id="MobiDB-lite"/>
    </source>
</evidence>
<dbReference type="InterPro" id="IPR015943">
    <property type="entry name" value="WD40/YVTN_repeat-like_dom_sf"/>
</dbReference>
<dbReference type="Pfam" id="PF00400">
    <property type="entry name" value="WD40"/>
    <property type="match status" value="3"/>
</dbReference>
<keyword evidence="4" id="KW-0175">Coiled coil</keyword>
<dbReference type="SUPFAM" id="SSF50978">
    <property type="entry name" value="WD40 repeat-like"/>
    <property type="match status" value="1"/>
</dbReference>
<keyword evidence="1 3" id="KW-0853">WD repeat</keyword>
<name>A0AAW2H8F0_9NEOP</name>
<sequence>MMGRSQRVWQSSDSSSDCDTRRTFRHGIQHIEALKKEFEMLSQENAAIRGVVKEQEERAAFIRKEIKALKSCVLTIQQQIKGQKYEVDFPNIYKSTQLASLKLKVGAGWHIENDYIAEISLRKTVVFPSAISSITMSPDGQWLGAACNQAVYVYSVEQGVIYCLNTKIEQMVETEASHRGNIFREYDMKMMFSACSGFLYTEMGDMCIRKWDLAGRSSTKMPIEHPVTTWARAGDELVVATSGGLFALHGDELVNLCVDVQSVSAVAAAGDDVLALGTLEGRLLLFNRRSGALRDFPLHSRSIRSLDFSRNNGRHLVSGSLDRTVIVSEIDVQGLELRSRSEPFTHEDAVLAAKFFDGSEHVVSASRDYTIRLFSSDRREMRVCAHEGPVVGVEVHGSTMVSASVDRKIRMWSVDFFRKDPA</sequence>
<evidence type="ECO:0000256" key="1">
    <source>
        <dbReference type="ARBA" id="ARBA00022574"/>
    </source>
</evidence>
<accession>A0AAW2H8F0</accession>
<evidence type="ECO:0000256" key="2">
    <source>
        <dbReference type="ARBA" id="ARBA00022737"/>
    </source>
</evidence>
<proteinExistence type="predicted"/>
<dbReference type="GO" id="GO:1990234">
    <property type="term" value="C:transferase complex"/>
    <property type="evidence" value="ECO:0007669"/>
    <property type="project" value="UniProtKB-ARBA"/>
</dbReference>
<dbReference type="PROSITE" id="PS50082">
    <property type="entry name" value="WD_REPEATS_2"/>
    <property type="match status" value="1"/>
</dbReference>
<gene>
    <name evidence="6" type="ORF">PYX00_011679</name>
</gene>
<feature type="region of interest" description="Disordered" evidence="5">
    <location>
        <begin position="1"/>
        <end position="20"/>
    </location>
</feature>
<keyword evidence="2" id="KW-0677">Repeat</keyword>
<comment type="caution">
    <text evidence="6">The sequence shown here is derived from an EMBL/GenBank/DDBJ whole genome shotgun (WGS) entry which is preliminary data.</text>
</comment>
<dbReference type="Gene3D" id="2.130.10.10">
    <property type="entry name" value="YVTN repeat-like/Quinoprotein amine dehydrogenase"/>
    <property type="match status" value="2"/>
</dbReference>
<evidence type="ECO:0000313" key="6">
    <source>
        <dbReference type="EMBL" id="KAL0265962.1"/>
    </source>
</evidence>
<dbReference type="EMBL" id="JARGDH010000006">
    <property type="protein sequence ID" value="KAL0265962.1"/>
    <property type="molecule type" value="Genomic_DNA"/>
</dbReference>
<organism evidence="6">
    <name type="scientific">Menopon gallinae</name>
    <name type="common">poultry shaft louse</name>
    <dbReference type="NCBI Taxonomy" id="328185"/>
    <lineage>
        <taxon>Eukaryota</taxon>
        <taxon>Metazoa</taxon>
        <taxon>Ecdysozoa</taxon>
        <taxon>Arthropoda</taxon>
        <taxon>Hexapoda</taxon>
        <taxon>Insecta</taxon>
        <taxon>Pterygota</taxon>
        <taxon>Neoptera</taxon>
        <taxon>Paraneoptera</taxon>
        <taxon>Psocodea</taxon>
        <taxon>Troctomorpha</taxon>
        <taxon>Phthiraptera</taxon>
        <taxon>Amblycera</taxon>
        <taxon>Menoponidae</taxon>
        <taxon>Menopon</taxon>
    </lineage>
</organism>
<dbReference type="PANTHER" id="PTHR22847:SF637">
    <property type="entry name" value="WD REPEAT DOMAIN 5B"/>
    <property type="match status" value="1"/>
</dbReference>
<feature type="coiled-coil region" evidence="4">
    <location>
        <begin position="31"/>
        <end position="72"/>
    </location>
</feature>
<dbReference type="SMART" id="SM00320">
    <property type="entry name" value="WD40"/>
    <property type="match status" value="4"/>
</dbReference>
<evidence type="ECO:0000256" key="4">
    <source>
        <dbReference type="SAM" id="Coils"/>
    </source>
</evidence>
<dbReference type="AlphaFoldDB" id="A0AAW2H8F0"/>
<protein>
    <submittedName>
        <fullName evidence="6">Uncharacterized protein</fullName>
    </submittedName>
</protein>
<dbReference type="InterPro" id="IPR001680">
    <property type="entry name" value="WD40_rpt"/>
</dbReference>
<dbReference type="PANTHER" id="PTHR22847">
    <property type="entry name" value="WD40 REPEAT PROTEIN"/>
    <property type="match status" value="1"/>
</dbReference>
<evidence type="ECO:0000256" key="3">
    <source>
        <dbReference type="PROSITE-ProRule" id="PRU00221"/>
    </source>
</evidence>
<feature type="repeat" description="WD" evidence="3">
    <location>
        <begin position="383"/>
        <end position="415"/>
    </location>
</feature>
<dbReference type="InterPro" id="IPR036322">
    <property type="entry name" value="WD40_repeat_dom_sf"/>
</dbReference>
<reference evidence="6" key="1">
    <citation type="journal article" date="2024" name="Gigascience">
        <title>Chromosome-level genome of the poultry shaft louse Menopon gallinae provides insight into the host-switching and adaptive evolution of parasitic lice.</title>
        <authorList>
            <person name="Xu Y."/>
            <person name="Ma L."/>
            <person name="Liu S."/>
            <person name="Liang Y."/>
            <person name="Liu Q."/>
            <person name="He Z."/>
            <person name="Tian L."/>
            <person name="Duan Y."/>
            <person name="Cai W."/>
            <person name="Li H."/>
            <person name="Song F."/>
        </authorList>
    </citation>
    <scope>NUCLEOTIDE SEQUENCE</scope>
    <source>
        <strain evidence="6">Cailab_2023a</strain>
    </source>
</reference>